<dbReference type="PANTHER" id="PTHR42759:SF1">
    <property type="entry name" value="MAGNESIUM-CHELATASE SUBUNIT CHLD"/>
    <property type="match status" value="1"/>
</dbReference>
<evidence type="ECO:0000259" key="1">
    <source>
        <dbReference type="SMART" id="SM00382"/>
    </source>
</evidence>
<dbReference type="InterPro" id="IPR011704">
    <property type="entry name" value="ATPase_dyneun-rel_AAA"/>
</dbReference>
<name>A0A1G6HQ71_9ACTN</name>
<dbReference type="GO" id="GO:0005524">
    <property type="term" value="F:ATP binding"/>
    <property type="evidence" value="ECO:0007669"/>
    <property type="project" value="InterPro"/>
</dbReference>
<dbReference type="InterPro" id="IPR003593">
    <property type="entry name" value="AAA+_ATPase"/>
</dbReference>
<dbReference type="AlphaFoldDB" id="A0A1G6HQ71"/>
<protein>
    <submittedName>
        <fullName evidence="2">AAA domain (Dynein-related subfamily)</fullName>
    </submittedName>
</protein>
<gene>
    <name evidence="2" type="ORF">SAMN04487824_10166</name>
</gene>
<dbReference type="SMART" id="SM00382">
    <property type="entry name" value="AAA"/>
    <property type="match status" value="1"/>
</dbReference>
<sequence>MNIQQATRQIEGAVRAYLSKDEHGIYRIPTQMQRPIIMMGPPGIGKTAIVSQIADRLGINFVSYSITHHTRQSALGLPYIAESEYGGRTYKVSRYTMSEIIAAAYDAIEKSGIPEGILFLDEVNCASETLMPAMLQFLQYKTFGQHRLPAGWVIVTAGNPPEYNRAAREFDPAMMDRLKRIDVEPDLDVWMDYAVSHGVHPAITTYLANKPKSFYRVRAGVNGARMVTARGWEDLSRMIVAYGHEGLTVDQDLVAQYLQDREVAEDFGLYLELFSKYEDDYKVDQILAGDAVEKILARASSAPFDERIALVNLLLDALLQRVHDAQSRGEALERASREVDDATDELLGPQTASQAAAERICTKAAQAAADARAKGTADTSRQLVLAECAEALDSVRAEVGRWALGTAAGAPATALDAARSVLAARRDVLASDLVEASSQLDHALDFLDAAFGADAQETVVFATHLAVDPAFMAFASAHASTKLAEHGRALMFHERGLDLLKQADALERS</sequence>
<dbReference type="InterPro" id="IPR027417">
    <property type="entry name" value="P-loop_NTPase"/>
</dbReference>
<dbReference type="PANTHER" id="PTHR42759">
    <property type="entry name" value="MOXR FAMILY PROTEIN"/>
    <property type="match status" value="1"/>
</dbReference>
<dbReference type="STRING" id="604330.SAMN04489857_0577"/>
<reference evidence="3" key="1">
    <citation type="submission" date="2016-10" db="EMBL/GenBank/DDBJ databases">
        <authorList>
            <person name="Varghese N."/>
            <person name="Submissions S."/>
        </authorList>
    </citation>
    <scope>NUCLEOTIDE SEQUENCE [LARGE SCALE GENOMIC DNA]</scope>
    <source>
        <strain evidence="3">DSM 22619</strain>
    </source>
</reference>
<dbReference type="CDD" id="cd00009">
    <property type="entry name" value="AAA"/>
    <property type="match status" value="1"/>
</dbReference>
<dbReference type="Proteomes" id="UP000198528">
    <property type="component" value="Unassembled WGS sequence"/>
</dbReference>
<evidence type="ECO:0000313" key="3">
    <source>
        <dbReference type="Proteomes" id="UP000198528"/>
    </source>
</evidence>
<keyword evidence="3" id="KW-1185">Reference proteome</keyword>
<dbReference type="GO" id="GO:0016887">
    <property type="term" value="F:ATP hydrolysis activity"/>
    <property type="evidence" value="ECO:0007669"/>
    <property type="project" value="InterPro"/>
</dbReference>
<organism evidence="2 3">
    <name type="scientific">Parafannyhessea umbonata</name>
    <dbReference type="NCBI Taxonomy" id="604330"/>
    <lineage>
        <taxon>Bacteria</taxon>
        <taxon>Bacillati</taxon>
        <taxon>Actinomycetota</taxon>
        <taxon>Coriobacteriia</taxon>
        <taxon>Coriobacteriales</taxon>
        <taxon>Atopobiaceae</taxon>
        <taxon>Parafannyhessea</taxon>
    </lineage>
</organism>
<evidence type="ECO:0000313" key="2">
    <source>
        <dbReference type="EMBL" id="SDB96298.1"/>
    </source>
</evidence>
<dbReference type="SUPFAM" id="SSF52540">
    <property type="entry name" value="P-loop containing nucleoside triphosphate hydrolases"/>
    <property type="match status" value="1"/>
</dbReference>
<dbReference type="RefSeq" id="WP_090844184.1">
    <property type="nucleotide sequence ID" value="NZ_FMZL01000001.1"/>
</dbReference>
<feature type="domain" description="AAA+ ATPase" evidence="1">
    <location>
        <begin position="32"/>
        <end position="187"/>
    </location>
</feature>
<accession>A0A1G6HQ71</accession>
<dbReference type="EMBL" id="FMZL01000001">
    <property type="protein sequence ID" value="SDB96298.1"/>
    <property type="molecule type" value="Genomic_DNA"/>
</dbReference>
<dbReference type="Gene3D" id="3.40.50.300">
    <property type="entry name" value="P-loop containing nucleotide triphosphate hydrolases"/>
    <property type="match status" value="1"/>
</dbReference>
<dbReference type="Pfam" id="PF07728">
    <property type="entry name" value="AAA_5"/>
    <property type="match status" value="1"/>
</dbReference>
<dbReference type="InterPro" id="IPR050764">
    <property type="entry name" value="CbbQ/NirQ/NorQ/GpvN"/>
</dbReference>
<proteinExistence type="predicted"/>